<dbReference type="AlphaFoldDB" id="A0A944DK43"/>
<dbReference type="InterPro" id="IPR012337">
    <property type="entry name" value="RNaseH-like_sf"/>
</dbReference>
<name>A0A944DK43_DENI1</name>
<dbReference type="PROSITE" id="PS50994">
    <property type="entry name" value="INTEGRASE"/>
    <property type="match status" value="1"/>
</dbReference>
<proteinExistence type="predicted"/>
<dbReference type="EMBL" id="JAEKFT010000003">
    <property type="protein sequence ID" value="MBT0960259.1"/>
    <property type="molecule type" value="Genomic_DNA"/>
</dbReference>
<keyword evidence="3" id="KW-1185">Reference proteome</keyword>
<feature type="domain" description="Integrase catalytic" evidence="1">
    <location>
        <begin position="91"/>
        <end position="152"/>
    </location>
</feature>
<dbReference type="Proteomes" id="UP000694660">
    <property type="component" value="Unassembled WGS sequence"/>
</dbReference>
<dbReference type="Pfam" id="PF13683">
    <property type="entry name" value="rve_3"/>
    <property type="match status" value="1"/>
</dbReference>
<evidence type="ECO:0000313" key="2">
    <source>
        <dbReference type="EMBL" id="MBT0960259.1"/>
    </source>
</evidence>
<comment type="caution">
    <text evidence="2">The sequence shown here is derived from an EMBL/GenBank/DDBJ whole genome shotgun (WGS) entry which is preliminary data.</text>
</comment>
<dbReference type="Gene3D" id="3.30.420.10">
    <property type="entry name" value="Ribonuclease H-like superfamily/Ribonuclease H"/>
    <property type="match status" value="1"/>
</dbReference>
<dbReference type="InterPro" id="IPR001584">
    <property type="entry name" value="Integrase_cat-core"/>
</dbReference>
<reference evidence="3" key="1">
    <citation type="journal article" date="2022" name="ISME J.">
        <title>Genetic and phylogenetic analysis of dissimilatory iodate-reducing bacteria identifies potential niches across the world's oceans.</title>
        <authorList>
            <person name="Reyes-Umana V."/>
            <person name="Henning Z."/>
            <person name="Lee K."/>
            <person name="Barnum T.P."/>
            <person name="Coates J.D."/>
        </authorList>
    </citation>
    <scope>NUCLEOTIDE SEQUENCE [LARGE SCALE GENOMIC DNA]</scope>
    <source>
        <strain evidence="3">IR12</strain>
    </source>
</reference>
<dbReference type="GO" id="GO:0015074">
    <property type="term" value="P:DNA integration"/>
    <property type="evidence" value="ECO:0007669"/>
    <property type="project" value="InterPro"/>
</dbReference>
<dbReference type="RefSeq" id="WP_214360011.1">
    <property type="nucleotide sequence ID" value="NZ_JAEKFT010000003.1"/>
</dbReference>
<dbReference type="GO" id="GO:0003676">
    <property type="term" value="F:nucleic acid binding"/>
    <property type="evidence" value="ECO:0007669"/>
    <property type="project" value="InterPro"/>
</dbReference>
<accession>A0A944DK43</accession>
<organism evidence="2 3">
    <name type="scientific">Denitromonas iodatirespirans</name>
    <dbReference type="NCBI Taxonomy" id="2795389"/>
    <lineage>
        <taxon>Bacteria</taxon>
        <taxon>Pseudomonadati</taxon>
        <taxon>Pseudomonadota</taxon>
        <taxon>Betaproteobacteria</taxon>
        <taxon>Rhodocyclales</taxon>
        <taxon>Zoogloeaceae</taxon>
        <taxon>Denitromonas</taxon>
    </lineage>
</organism>
<sequence>MLWLASACSGLWLLISSLCAFQLQRQVLPRASVSVSLRPKSSKLAWNWRLTLRPSRLQALLELALLRHAARCASLVTPYRLRLTRTELHCPWQNGRIERFFGTLKDRLDLRPVLDGAQLDKDLATFRFWYNRVRPHQNLDGCTPSEVWRGVDPLKRRVRLRRWFSAWDGLLLGERYLL</sequence>
<evidence type="ECO:0000313" key="3">
    <source>
        <dbReference type="Proteomes" id="UP000694660"/>
    </source>
</evidence>
<gene>
    <name evidence="2" type="ORF">I8J34_03640</name>
</gene>
<protein>
    <submittedName>
        <fullName evidence="2">Transposase</fullName>
    </submittedName>
</protein>
<dbReference type="InterPro" id="IPR036397">
    <property type="entry name" value="RNaseH_sf"/>
</dbReference>
<dbReference type="SUPFAM" id="SSF53098">
    <property type="entry name" value="Ribonuclease H-like"/>
    <property type="match status" value="1"/>
</dbReference>
<evidence type="ECO:0000259" key="1">
    <source>
        <dbReference type="PROSITE" id="PS50994"/>
    </source>
</evidence>